<sequence>MSRLYCQFPGCTRTFKRNSDLTKHVNSSRTHQEYYRRMTPSSSPSPSPSPAPDDDRYFESVPLSPIPQPSSPQAIPVRQDTKIAHEYLTGDVFVSRHKISINIPNSGQICDEHGNPLPADTPPPENLQPDNPWAPFDSEAHFHVANFLYQNVEMSQGNIDQLMDVWARYQRELAANNSCENCVEVGSPFHSHTEMYDLIDSISHGDAPWKCLQTVVDEHLSANAPEWKKTSYQVWYRDPDTVVANILSNPEFIHDFDVAPYIHLDGAGVRRWADFMSGNFAWRHATRIQEDDTENCAEGAMLVPIILGADKTTVSVATGHVEYHPLYLSIGNITNAARCAHRNAVIPIGFLAIPKADRKYDDDADFRIFKKRLYHNSIAAILRSLKPGMKTPVIRKCPDGHFRKIIYDLAAFIADYPEQVFLSGIVQGWCTRCNAMYSELDGPADRRTRDLDQMLRDEYGGEGRTLWDNFGMDEHVIPFTEGFPRADIHEMMSPDLLHQIIKGCFKDMLVEWTLEYLKLEHGEARANEILDDIDRRLAAVPAFPGIRYFPEGRRFKQWTGNDSKALMKIFLPAVSEYLPTEMMQCLAAFLDFCYLVRRPDINEHMIQEIQAAIDRFHSYRDQFIISGVRKHFSIPRMHAIVHYPLLIQEFGSPNGLCSSITESRHISAVKKPWRRSNKYHALSQILLTNQRVDKLLALQSTLVSYHLLPPSYSPPPDAFESGSEDVGPVDSGRATADVKLARTRERHYPRFIAELAEYIKQPQLELLARQFLRDQLNLPADTPDANLPFVTSKINVYHSAVAVFYAPSDISGIRGMKRERIRSTPSWRHNERRDTALVIVDEEKPGFRGMSAARVLLFFSFRHNGLTYPCALVHWFNTYGQRRDPKTGLWMVRPAYWDQNRREQNPCLAVVHLDTLIHGVHLIPVYGSHPIPSEVKFNHSLDIFKLFYVNKYADYHANEILF</sequence>
<dbReference type="EMBL" id="MU806170">
    <property type="protein sequence ID" value="KAJ3838670.1"/>
    <property type="molecule type" value="Genomic_DNA"/>
</dbReference>
<accession>A0AA38P9A6</accession>
<feature type="domain" description="C2H2-type" evidence="3">
    <location>
        <begin position="4"/>
        <end position="31"/>
    </location>
</feature>
<organism evidence="4 5">
    <name type="scientific">Lentinula raphanica</name>
    <dbReference type="NCBI Taxonomy" id="153919"/>
    <lineage>
        <taxon>Eukaryota</taxon>
        <taxon>Fungi</taxon>
        <taxon>Dikarya</taxon>
        <taxon>Basidiomycota</taxon>
        <taxon>Agaricomycotina</taxon>
        <taxon>Agaricomycetes</taxon>
        <taxon>Agaricomycetidae</taxon>
        <taxon>Agaricales</taxon>
        <taxon>Marasmiineae</taxon>
        <taxon>Omphalotaceae</taxon>
        <taxon>Lentinula</taxon>
    </lineage>
</organism>
<evidence type="ECO:0000256" key="2">
    <source>
        <dbReference type="SAM" id="MobiDB-lite"/>
    </source>
</evidence>
<comment type="caution">
    <text evidence="4">The sequence shown here is derived from an EMBL/GenBank/DDBJ whole genome shotgun (WGS) entry which is preliminary data.</text>
</comment>
<proteinExistence type="predicted"/>
<dbReference type="PROSITE" id="PS50157">
    <property type="entry name" value="ZINC_FINGER_C2H2_2"/>
    <property type="match status" value="1"/>
</dbReference>
<keyword evidence="1" id="KW-0863">Zinc-finger</keyword>
<dbReference type="Pfam" id="PF18759">
    <property type="entry name" value="Plavaka"/>
    <property type="match status" value="1"/>
</dbReference>
<evidence type="ECO:0000313" key="4">
    <source>
        <dbReference type="EMBL" id="KAJ3838670.1"/>
    </source>
</evidence>
<dbReference type="AlphaFoldDB" id="A0AA38P9A6"/>
<gene>
    <name evidence="4" type="ORF">F5878DRAFT_660992</name>
</gene>
<dbReference type="Gene3D" id="3.30.160.60">
    <property type="entry name" value="Classic Zinc Finger"/>
    <property type="match status" value="1"/>
</dbReference>
<keyword evidence="1" id="KW-0862">Zinc</keyword>
<feature type="region of interest" description="Disordered" evidence="2">
    <location>
        <begin position="22"/>
        <end position="75"/>
    </location>
</feature>
<dbReference type="InterPro" id="IPR013087">
    <property type="entry name" value="Znf_C2H2_type"/>
</dbReference>
<dbReference type="GO" id="GO:0008270">
    <property type="term" value="F:zinc ion binding"/>
    <property type="evidence" value="ECO:0007669"/>
    <property type="project" value="UniProtKB-KW"/>
</dbReference>
<reference evidence="4" key="1">
    <citation type="submission" date="2022-08" db="EMBL/GenBank/DDBJ databases">
        <authorList>
            <consortium name="DOE Joint Genome Institute"/>
            <person name="Min B."/>
            <person name="Riley R."/>
            <person name="Sierra-Patev S."/>
            <person name="Naranjo-Ortiz M."/>
            <person name="Looney B."/>
            <person name="Konkel Z."/>
            <person name="Slot J.C."/>
            <person name="Sakamoto Y."/>
            <person name="Steenwyk J.L."/>
            <person name="Rokas A."/>
            <person name="Carro J."/>
            <person name="Camarero S."/>
            <person name="Ferreira P."/>
            <person name="Molpeceres G."/>
            <person name="Ruiz-Duenas F.J."/>
            <person name="Serrano A."/>
            <person name="Henrissat B."/>
            <person name="Drula E."/>
            <person name="Hughes K.W."/>
            <person name="Mata J.L."/>
            <person name="Ishikawa N.K."/>
            <person name="Vargas-Isla R."/>
            <person name="Ushijima S."/>
            <person name="Smith C.A."/>
            <person name="Ahrendt S."/>
            <person name="Andreopoulos W."/>
            <person name="He G."/>
            <person name="Labutti K."/>
            <person name="Lipzen A."/>
            <person name="Ng V."/>
            <person name="Sandor L."/>
            <person name="Barry K."/>
            <person name="Martinez A.T."/>
            <person name="Xiao Y."/>
            <person name="Gibbons J.G."/>
            <person name="Terashima K."/>
            <person name="Hibbett D.S."/>
            <person name="Grigoriev I.V."/>
        </authorList>
    </citation>
    <scope>NUCLEOTIDE SEQUENCE</scope>
    <source>
        <strain evidence="4">TFB9207</strain>
    </source>
</reference>
<evidence type="ECO:0000313" key="5">
    <source>
        <dbReference type="Proteomes" id="UP001163846"/>
    </source>
</evidence>
<evidence type="ECO:0000256" key="1">
    <source>
        <dbReference type="PROSITE-ProRule" id="PRU00042"/>
    </source>
</evidence>
<evidence type="ECO:0000259" key="3">
    <source>
        <dbReference type="PROSITE" id="PS50157"/>
    </source>
</evidence>
<dbReference type="InterPro" id="IPR041078">
    <property type="entry name" value="Plavaka"/>
</dbReference>
<dbReference type="Proteomes" id="UP001163846">
    <property type="component" value="Unassembled WGS sequence"/>
</dbReference>
<name>A0AA38P9A6_9AGAR</name>
<keyword evidence="5" id="KW-1185">Reference proteome</keyword>
<keyword evidence="1" id="KW-0479">Metal-binding</keyword>
<protein>
    <recommendedName>
        <fullName evidence="3">C2H2-type domain-containing protein</fullName>
    </recommendedName>
</protein>